<accession>A0A8J3ITC2</accession>
<dbReference type="EMBL" id="BNJK01000002">
    <property type="protein sequence ID" value="GHO98218.1"/>
    <property type="molecule type" value="Genomic_DNA"/>
</dbReference>
<reference evidence="2" key="1">
    <citation type="submission" date="2020-10" db="EMBL/GenBank/DDBJ databases">
        <title>Taxonomic study of unclassified bacteria belonging to the class Ktedonobacteria.</title>
        <authorList>
            <person name="Yabe S."/>
            <person name="Wang C.M."/>
            <person name="Zheng Y."/>
            <person name="Sakai Y."/>
            <person name="Cavaletti L."/>
            <person name="Monciardini P."/>
            <person name="Donadio S."/>
        </authorList>
    </citation>
    <scope>NUCLEOTIDE SEQUENCE</scope>
    <source>
        <strain evidence="2">ID150040</strain>
    </source>
</reference>
<feature type="region of interest" description="Disordered" evidence="1">
    <location>
        <begin position="1"/>
        <end position="20"/>
    </location>
</feature>
<feature type="compositionally biased region" description="Polar residues" evidence="1">
    <location>
        <begin position="1"/>
        <end position="14"/>
    </location>
</feature>
<evidence type="ECO:0000313" key="3">
    <source>
        <dbReference type="Proteomes" id="UP000597444"/>
    </source>
</evidence>
<organism evidence="2 3">
    <name type="scientific">Reticulibacter mediterranei</name>
    <dbReference type="NCBI Taxonomy" id="2778369"/>
    <lineage>
        <taxon>Bacteria</taxon>
        <taxon>Bacillati</taxon>
        <taxon>Chloroflexota</taxon>
        <taxon>Ktedonobacteria</taxon>
        <taxon>Ktedonobacterales</taxon>
        <taxon>Reticulibacteraceae</taxon>
        <taxon>Reticulibacter</taxon>
    </lineage>
</organism>
<dbReference type="RefSeq" id="WP_220208978.1">
    <property type="nucleotide sequence ID" value="NZ_BNJK01000002.1"/>
</dbReference>
<name>A0A8J3ITC2_9CHLR</name>
<dbReference type="Proteomes" id="UP000597444">
    <property type="component" value="Unassembled WGS sequence"/>
</dbReference>
<dbReference type="AlphaFoldDB" id="A0A8J3ITC2"/>
<protein>
    <submittedName>
        <fullName evidence="2">Uncharacterized protein</fullName>
    </submittedName>
</protein>
<sequence>MEPFDSQTPMSDQGAQLDEEVRTPLTDTILCLKEQALESNLLCIMDVEELMKLATLNQLRQRANRLPEYDPAQRTIGQRFGPLYIWLHEINNCPIHKDEKTGLWRLGVYLWRKGRKL</sequence>
<keyword evidence="3" id="KW-1185">Reference proteome</keyword>
<proteinExistence type="predicted"/>
<evidence type="ECO:0000313" key="2">
    <source>
        <dbReference type="EMBL" id="GHO98218.1"/>
    </source>
</evidence>
<evidence type="ECO:0000256" key="1">
    <source>
        <dbReference type="SAM" id="MobiDB-lite"/>
    </source>
</evidence>
<comment type="caution">
    <text evidence="2">The sequence shown here is derived from an EMBL/GenBank/DDBJ whole genome shotgun (WGS) entry which is preliminary data.</text>
</comment>
<gene>
    <name evidence="2" type="ORF">KSF_082660</name>
</gene>